<dbReference type="Proteomes" id="UP000729402">
    <property type="component" value="Unassembled WGS sequence"/>
</dbReference>
<reference evidence="2" key="2">
    <citation type="submission" date="2021-02" db="EMBL/GenBank/DDBJ databases">
        <authorList>
            <person name="Kimball J.A."/>
            <person name="Haas M.W."/>
            <person name="Macchietto M."/>
            <person name="Kono T."/>
            <person name="Duquette J."/>
            <person name="Shao M."/>
        </authorList>
    </citation>
    <scope>NUCLEOTIDE SEQUENCE</scope>
    <source>
        <tissue evidence="2">Fresh leaf tissue</tissue>
    </source>
</reference>
<proteinExistence type="predicted"/>
<sequence length="69" mass="7895">MEDPNEKKEENKDNSKSSQDVHKSNEKDDNKHTDIKGKKQMDLQSDSKGEFEGGGKVDIPRFIGDDWKT</sequence>
<dbReference type="AlphaFoldDB" id="A0A8J6BXX9"/>
<feature type="region of interest" description="Disordered" evidence="1">
    <location>
        <begin position="1"/>
        <end position="69"/>
    </location>
</feature>
<evidence type="ECO:0000313" key="2">
    <source>
        <dbReference type="EMBL" id="KAG8096791.1"/>
    </source>
</evidence>
<protein>
    <submittedName>
        <fullName evidence="2">Uncharacterized protein</fullName>
    </submittedName>
</protein>
<comment type="caution">
    <text evidence="2">The sequence shown here is derived from an EMBL/GenBank/DDBJ whole genome shotgun (WGS) entry which is preliminary data.</text>
</comment>
<evidence type="ECO:0000313" key="3">
    <source>
        <dbReference type="Proteomes" id="UP000729402"/>
    </source>
</evidence>
<organism evidence="2 3">
    <name type="scientific">Zizania palustris</name>
    <name type="common">Northern wild rice</name>
    <dbReference type="NCBI Taxonomy" id="103762"/>
    <lineage>
        <taxon>Eukaryota</taxon>
        <taxon>Viridiplantae</taxon>
        <taxon>Streptophyta</taxon>
        <taxon>Embryophyta</taxon>
        <taxon>Tracheophyta</taxon>
        <taxon>Spermatophyta</taxon>
        <taxon>Magnoliopsida</taxon>
        <taxon>Liliopsida</taxon>
        <taxon>Poales</taxon>
        <taxon>Poaceae</taxon>
        <taxon>BOP clade</taxon>
        <taxon>Oryzoideae</taxon>
        <taxon>Oryzeae</taxon>
        <taxon>Zizaniinae</taxon>
        <taxon>Zizania</taxon>
    </lineage>
</organism>
<name>A0A8J6BXX9_ZIZPA</name>
<keyword evidence="3" id="KW-1185">Reference proteome</keyword>
<dbReference type="EMBL" id="JAAALK010000079">
    <property type="protein sequence ID" value="KAG8096791.1"/>
    <property type="molecule type" value="Genomic_DNA"/>
</dbReference>
<evidence type="ECO:0000256" key="1">
    <source>
        <dbReference type="SAM" id="MobiDB-lite"/>
    </source>
</evidence>
<accession>A0A8J6BXX9</accession>
<gene>
    <name evidence="2" type="ORF">GUJ93_ZPchr0013g34134</name>
</gene>
<reference evidence="2" key="1">
    <citation type="journal article" date="2021" name="bioRxiv">
        <title>Whole Genome Assembly and Annotation of Northern Wild Rice, Zizania palustris L., Supports a Whole Genome Duplication in the Zizania Genus.</title>
        <authorList>
            <person name="Haas M."/>
            <person name="Kono T."/>
            <person name="Macchietto M."/>
            <person name="Millas R."/>
            <person name="McGilp L."/>
            <person name="Shao M."/>
            <person name="Duquette J."/>
            <person name="Hirsch C.N."/>
            <person name="Kimball J."/>
        </authorList>
    </citation>
    <scope>NUCLEOTIDE SEQUENCE</scope>
    <source>
        <tissue evidence="2">Fresh leaf tissue</tissue>
    </source>
</reference>